<comment type="caution">
    <text evidence="1">The sequence shown here is derived from an EMBL/GenBank/DDBJ whole genome shotgun (WGS) entry which is preliminary data.</text>
</comment>
<evidence type="ECO:0000313" key="2">
    <source>
        <dbReference type="Proteomes" id="UP000027345"/>
    </source>
</evidence>
<protein>
    <submittedName>
        <fullName evidence="1">Uncharacterized protein</fullName>
    </submittedName>
</protein>
<name>A0A066TWY5_9PSEU</name>
<dbReference type="EMBL" id="JMQI01000081">
    <property type="protein sequence ID" value="KDN16409.1"/>
    <property type="molecule type" value="Genomic_DNA"/>
</dbReference>
<reference evidence="1 2" key="1">
    <citation type="submission" date="2014-05" db="EMBL/GenBank/DDBJ databases">
        <title>Draft genome sequence of Amycolatopsis rifamycinica DSM 46095.</title>
        <authorList>
            <person name="Lal R."/>
            <person name="Saxena A."/>
            <person name="Kumari R."/>
            <person name="Mukherjee U."/>
            <person name="Singh P."/>
            <person name="Sangwan N."/>
            <person name="Mahato N.K."/>
        </authorList>
    </citation>
    <scope>NUCLEOTIDE SEQUENCE [LARGE SCALE GENOMIC DNA]</scope>
    <source>
        <strain evidence="1 2">DSM 46095</strain>
    </source>
</reference>
<sequence length="80" mass="9003">MSAPQYVKVDGQNGSNDTHEAVALQSALDSTIHPQKFLPLFTQGRRKFRWPIWIAASDNYGKAFSTMGGNKMSDLKIYIR</sequence>
<dbReference type="AlphaFoldDB" id="A0A066TWY5"/>
<keyword evidence="2" id="KW-1185">Reference proteome</keyword>
<accession>A0A066TWY5</accession>
<gene>
    <name evidence="1" type="ORF">DV20_41075</name>
</gene>
<proteinExistence type="predicted"/>
<dbReference type="Proteomes" id="UP000027345">
    <property type="component" value="Unassembled WGS sequence"/>
</dbReference>
<organism evidence="1 2">
    <name type="scientific">Amycolatopsis rifamycinica</name>
    <dbReference type="NCBI Taxonomy" id="287986"/>
    <lineage>
        <taxon>Bacteria</taxon>
        <taxon>Bacillati</taxon>
        <taxon>Actinomycetota</taxon>
        <taxon>Actinomycetes</taxon>
        <taxon>Pseudonocardiales</taxon>
        <taxon>Pseudonocardiaceae</taxon>
        <taxon>Amycolatopsis</taxon>
    </lineage>
</organism>
<evidence type="ECO:0000313" key="1">
    <source>
        <dbReference type="EMBL" id="KDN16409.1"/>
    </source>
</evidence>